<dbReference type="InterPro" id="IPR052239">
    <property type="entry name" value="Ser/Thr-specific_kinases"/>
</dbReference>
<reference evidence="12 13" key="1">
    <citation type="submission" date="2013-07" db="EMBL/GenBank/DDBJ databases">
        <title>The Genome Sequence of Cryptococcus heveanensis BCC8398.</title>
        <authorList>
            <consortium name="The Broad Institute Genome Sequencing Platform"/>
            <person name="Cuomo C."/>
            <person name="Litvintseva A."/>
            <person name="Chen Y."/>
            <person name="Heitman J."/>
            <person name="Sun S."/>
            <person name="Springer D."/>
            <person name="Dromer F."/>
            <person name="Young S.K."/>
            <person name="Zeng Q."/>
            <person name="Gargeya S."/>
            <person name="Fitzgerald M."/>
            <person name="Abouelleil A."/>
            <person name="Alvarado L."/>
            <person name="Berlin A.M."/>
            <person name="Chapman S.B."/>
            <person name="Dewar J."/>
            <person name="Goldberg J."/>
            <person name="Griggs A."/>
            <person name="Gujja S."/>
            <person name="Hansen M."/>
            <person name="Howarth C."/>
            <person name="Imamovic A."/>
            <person name="Larimer J."/>
            <person name="McCowan C."/>
            <person name="Murphy C."/>
            <person name="Pearson M."/>
            <person name="Priest M."/>
            <person name="Roberts A."/>
            <person name="Saif S."/>
            <person name="Shea T."/>
            <person name="Sykes S."/>
            <person name="Wortman J."/>
            <person name="Nusbaum C."/>
            <person name="Birren B."/>
        </authorList>
    </citation>
    <scope>NUCLEOTIDE SEQUENCE [LARGE SCALE GENOMIC DNA]</scope>
    <source>
        <strain evidence="12 13">BCC8398</strain>
    </source>
</reference>
<feature type="binding site" evidence="9">
    <location>
        <position position="72"/>
    </location>
    <ligand>
        <name>ATP</name>
        <dbReference type="ChEBI" id="CHEBI:30616"/>
    </ligand>
</feature>
<organism evidence="12 13">
    <name type="scientific">Kwoniella heveanensis BCC8398</name>
    <dbReference type="NCBI Taxonomy" id="1296120"/>
    <lineage>
        <taxon>Eukaryota</taxon>
        <taxon>Fungi</taxon>
        <taxon>Dikarya</taxon>
        <taxon>Basidiomycota</taxon>
        <taxon>Agaricomycotina</taxon>
        <taxon>Tremellomycetes</taxon>
        <taxon>Tremellales</taxon>
        <taxon>Cryptococcaceae</taxon>
        <taxon>Kwoniella</taxon>
    </lineage>
</organism>
<dbReference type="PANTHER" id="PTHR45998:SF2">
    <property type="entry name" value="SERINE_THREONINE-PROTEIN KINASE 16"/>
    <property type="match status" value="1"/>
</dbReference>
<dbReference type="GO" id="GO:0032889">
    <property type="term" value="P:regulation of vacuole fusion, non-autophagic"/>
    <property type="evidence" value="ECO:0007669"/>
    <property type="project" value="TreeGrafter"/>
</dbReference>
<dbReference type="Pfam" id="PF00069">
    <property type="entry name" value="Pkinase"/>
    <property type="match status" value="2"/>
</dbReference>
<sequence length="359" mass="39847">MNSNDNIAIALDRLKFYARDAVLTVTQCICKPDATLKINGRSYKIEKLLGEGGFSFVYLIRDLSSGRLYALKKILITSGQEGVKEAMREVEAYRRFKHPNIIKILDSAVVQDEGGEGKIIYLFLPYYSRGNLQDAIGSSSVTGNSMSERKLLELFHGTCLAVRAMHQYRLPSVSTSYPPIREDDPLVNSPVFDHDEELANAEEGELIPYAHRDIKPANIMIADDGSPVLMDFGSTIKARINVETRQQALLEQDIASEHSSMPYRAPELFDVKTGKTLDEKVDIWSLGCTLFAVAYGHSPFEVDGTSIAMAVGSGRYRHPPGYSPAFVALIDAMLVVDPEQRPDIQTVINLTEQTLKNTP</sequence>
<dbReference type="InterPro" id="IPR000719">
    <property type="entry name" value="Prot_kinase_dom"/>
</dbReference>
<evidence type="ECO:0000256" key="9">
    <source>
        <dbReference type="PROSITE-ProRule" id="PRU10141"/>
    </source>
</evidence>
<dbReference type="PANTHER" id="PTHR45998">
    <property type="entry name" value="SERINE/THREONINE-PROTEIN KINASE 16"/>
    <property type="match status" value="1"/>
</dbReference>
<keyword evidence="13" id="KW-1185">Reference proteome</keyword>
<evidence type="ECO:0000256" key="10">
    <source>
        <dbReference type="RuleBase" id="RU000304"/>
    </source>
</evidence>
<dbReference type="EC" id="2.7.11.1" evidence="1"/>
<keyword evidence="4 9" id="KW-0547">Nucleotide-binding</keyword>
<dbReference type="CDD" id="cd13986">
    <property type="entry name" value="STKc_16"/>
    <property type="match status" value="1"/>
</dbReference>
<dbReference type="SUPFAM" id="SSF56112">
    <property type="entry name" value="Protein kinase-like (PK-like)"/>
    <property type="match status" value="1"/>
</dbReference>
<dbReference type="PROSITE" id="PS00108">
    <property type="entry name" value="PROTEIN_KINASE_ST"/>
    <property type="match status" value="1"/>
</dbReference>
<dbReference type="GO" id="GO:0005773">
    <property type="term" value="C:vacuole"/>
    <property type="evidence" value="ECO:0007669"/>
    <property type="project" value="GOC"/>
</dbReference>
<dbReference type="GO" id="GO:0004674">
    <property type="term" value="F:protein serine/threonine kinase activity"/>
    <property type="evidence" value="ECO:0007669"/>
    <property type="project" value="UniProtKB-KW"/>
</dbReference>
<dbReference type="SMART" id="SM00220">
    <property type="entry name" value="S_TKc"/>
    <property type="match status" value="1"/>
</dbReference>
<dbReference type="PROSITE" id="PS00107">
    <property type="entry name" value="PROTEIN_KINASE_ATP"/>
    <property type="match status" value="1"/>
</dbReference>
<evidence type="ECO:0000256" key="5">
    <source>
        <dbReference type="ARBA" id="ARBA00022777"/>
    </source>
</evidence>
<dbReference type="InterPro" id="IPR017441">
    <property type="entry name" value="Protein_kinase_ATP_BS"/>
</dbReference>
<accession>A0A1B9GWQ8</accession>
<evidence type="ECO:0000313" key="12">
    <source>
        <dbReference type="EMBL" id="OCF35469.1"/>
    </source>
</evidence>
<reference evidence="13" key="2">
    <citation type="submission" date="2013-12" db="EMBL/GenBank/DDBJ databases">
        <title>Evolution of pathogenesis and genome organization in the Tremellales.</title>
        <authorList>
            <person name="Cuomo C."/>
            <person name="Litvintseva A."/>
            <person name="Heitman J."/>
            <person name="Chen Y."/>
            <person name="Sun S."/>
            <person name="Springer D."/>
            <person name="Dromer F."/>
            <person name="Young S."/>
            <person name="Zeng Q."/>
            <person name="Chapman S."/>
            <person name="Gujja S."/>
            <person name="Saif S."/>
            <person name="Birren B."/>
        </authorList>
    </citation>
    <scope>NUCLEOTIDE SEQUENCE [LARGE SCALE GENOMIC DNA]</scope>
    <source>
        <strain evidence="13">BCC8398</strain>
    </source>
</reference>
<dbReference type="GO" id="GO:0005524">
    <property type="term" value="F:ATP binding"/>
    <property type="evidence" value="ECO:0007669"/>
    <property type="project" value="UniProtKB-UniRule"/>
</dbReference>
<dbReference type="InterPro" id="IPR008271">
    <property type="entry name" value="Ser/Thr_kinase_AS"/>
</dbReference>
<keyword evidence="6 9" id="KW-0067">ATP-binding</keyword>
<dbReference type="InterPro" id="IPR011009">
    <property type="entry name" value="Kinase-like_dom_sf"/>
</dbReference>
<name>A0A1B9GWQ8_9TREE</name>
<keyword evidence="5 12" id="KW-0418">Kinase</keyword>
<evidence type="ECO:0000256" key="4">
    <source>
        <dbReference type="ARBA" id="ARBA00022741"/>
    </source>
</evidence>
<protein>
    <recommendedName>
        <fullName evidence="1">non-specific serine/threonine protein kinase</fullName>
        <ecNumber evidence="1">2.7.11.1</ecNumber>
    </recommendedName>
</protein>
<comment type="similarity">
    <text evidence="10">Belongs to the protein kinase superfamily.</text>
</comment>
<evidence type="ECO:0000256" key="2">
    <source>
        <dbReference type="ARBA" id="ARBA00022527"/>
    </source>
</evidence>
<keyword evidence="2 10" id="KW-0723">Serine/threonine-protein kinase</keyword>
<dbReference type="GO" id="GO:0006624">
    <property type="term" value="P:vacuolar protein processing"/>
    <property type="evidence" value="ECO:0007669"/>
    <property type="project" value="TreeGrafter"/>
</dbReference>
<dbReference type="EMBL" id="KI669499">
    <property type="protein sequence ID" value="OCF35469.1"/>
    <property type="molecule type" value="Genomic_DNA"/>
</dbReference>
<proteinExistence type="inferred from homology"/>
<comment type="catalytic activity">
    <reaction evidence="8">
        <text>L-seryl-[protein] + ATP = O-phospho-L-seryl-[protein] + ADP + H(+)</text>
        <dbReference type="Rhea" id="RHEA:17989"/>
        <dbReference type="Rhea" id="RHEA-COMP:9863"/>
        <dbReference type="Rhea" id="RHEA-COMP:11604"/>
        <dbReference type="ChEBI" id="CHEBI:15378"/>
        <dbReference type="ChEBI" id="CHEBI:29999"/>
        <dbReference type="ChEBI" id="CHEBI:30616"/>
        <dbReference type="ChEBI" id="CHEBI:83421"/>
        <dbReference type="ChEBI" id="CHEBI:456216"/>
        <dbReference type="EC" id="2.7.11.1"/>
    </reaction>
</comment>
<feature type="domain" description="Protein kinase" evidence="11">
    <location>
        <begin position="43"/>
        <end position="355"/>
    </location>
</feature>
<gene>
    <name evidence="12" type="ORF">I316_03021</name>
</gene>
<dbReference type="AlphaFoldDB" id="A0A1B9GWQ8"/>
<comment type="catalytic activity">
    <reaction evidence="7">
        <text>L-threonyl-[protein] + ATP = O-phospho-L-threonyl-[protein] + ADP + H(+)</text>
        <dbReference type="Rhea" id="RHEA:46608"/>
        <dbReference type="Rhea" id="RHEA-COMP:11060"/>
        <dbReference type="Rhea" id="RHEA-COMP:11605"/>
        <dbReference type="ChEBI" id="CHEBI:15378"/>
        <dbReference type="ChEBI" id="CHEBI:30013"/>
        <dbReference type="ChEBI" id="CHEBI:30616"/>
        <dbReference type="ChEBI" id="CHEBI:61977"/>
        <dbReference type="ChEBI" id="CHEBI:456216"/>
        <dbReference type="EC" id="2.7.11.1"/>
    </reaction>
</comment>
<evidence type="ECO:0000256" key="8">
    <source>
        <dbReference type="ARBA" id="ARBA00048679"/>
    </source>
</evidence>
<evidence type="ECO:0000259" key="11">
    <source>
        <dbReference type="PROSITE" id="PS50011"/>
    </source>
</evidence>
<dbReference type="PROSITE" id="PS50011">
    <property type="entry name" value="PROTEIN_KINASE_DOM"/>
    <property type="match status" value="1"/>
</dbReference>
<dbReference type="GO" id="GO:0005794">
    <property type="term" value="C:Golgi apparatus"/>
    <property type="evidence" value="ECO:0007669"/>
    <property type="project" value="TreeGrafter"/>
</dbReference>
<dbReference type="Proteomes" id="UP000092666">
    <property type="component" value="Unassembled WGS sequence"/>
</dbReference>
<evidence type="ECO:0000256" key="3">
    <source>
        <dbReference type="ARBA" id="ARBA00022679"/>
    </source>
</evidence>
<evidence type="ECO:0000256" key="1">
    <source>
        <dbReference type="ARBA" id="ARBA00012513"/>
    </source>
</evidence>
<dbReference type="FunFam" id="1.10.510.10:FF:000550">
    <property type="entry name" value="Serine/threonine kinase 16"/>
    <property type="match status" value="1"/>
</dbReference>
<evidence type="ECO:0000313" key="13">
    <source>
        <dbReference type="Proteomes" id="UP000092666"/>
    </source>
</evidence>
<dbReference type="OrthoDB" id="248923at2759"/>
<evidence type="ECO:0000256" key="7">
    <source>
        <dbReference type="ARBA" id="ARBA00047899"/>
    </source>
</evidence>
<dbReference type="Gene3D" id="1.10.510.10">
    <property type="entry name" value="Transferase(Phosphotransferase) domain 1"/>
    <property type="match status" value="2"/>
</dbReference>
<dbReference type="STRING" id="1296120.A0A1B9GWQ8"/>
<evidence type="ECO:0000256" key="6">
    <source>
        <dbReference type="ARBA" id="ARBA00022840"/>
    </source>
</evidence>
<keyword evidence="3" id="KW-0808">Transferase</keyword>